<dbReference type="AlphaFoldDB" id="A0AAF0WDJ0"/>
<dbReference type="Proteomes" id="UP000077755">
    <property type="component" value="Chromosome 2"/>
</dbReference>
<proteinExistence type="predicted"/>
<reference evidence="1" key="1">
    <citation type="journal article" date="2016" name="Nat. Genet.">
        <title>A high-quality carrot genome assembly provides new insights into carotenoid accumulation and asterid genome evolution.</title>
        <authorList>
            <person name="Iorizzo M."/>
            <person name="Ellison S."/>
            <person name="Senalik D."/>
            <person name="Zeng P."/>
            <person name="Satapoomin P."/>
            <person name="Huang J."/>
            <person name="Bowman M."/>
            <person name="Iovene M."/>
            <person name="Sanseverino W."/>
            <person name="Cavagnaro P."/>
            <person name="Yildiz M."/>
            <person name="Macko-Podgorni A."/>
            <person name="Moranska E."/>
            <person name="Grzebelus E."/>
            <person name="Grzebelus D."/>
            <person name="Ashrafi H."/>
            <person name="Zheng Z."/>
            <person name="Cheng S."/>
            <person name="Spooner D."/>
            <person name="Van Deynze A."/>
            <person name="Simon P."/>
        </authorList>
    </citation>
    <scope>NUCLEOTIDE SEQUENCE</scope>
    <source>
        <tissue evidence="1">Leaf</tissue>
    </source>
</reference>
<evidence type="ECO:0000313" key="1">
    <source>
        <dbReference type="EMBL" id="WOG86050.1"/>
    </source>
</evidence>
<name>A0AAF0WDJ0_DAUCS</name>
<evidence type="ECO:0000313" key="2">
    <source>
        <dbReference type="Proteomes" id="UP000077755"/>
    </source>
</evidence>
<reference evidence="1" key="2">
    <citation type="submission" date="2022-03" db="EMBL/GenBank/DDBJ databases">
        <title>Draft title - Genomic analysis of global carrot germplasm unveils the trajectory of domestication and the origin of high carotenoid orange carrot.</title>
        <authorList>
            <person name="Iorizzo M."/>
            <person name="Ellison S."/>
            <person name="Senalik D."/>
            <person name="Macko-Podgorni A."/>
            <person name="Grzebelus D."/>
            <person name="Bostan H."/>
            <person name="Rolling W."/>
            <person name="Curaba J."/>
            <person name="Simon P."/>
        </authorList>
    </citation>
    <scope>NUCLEOTIDE SEQUENCE</scope>
    <source>
        <tissue evidence="1">Leaf</tissue>
    </source>
</reference>
<protein>
    <submittedName>
        <fullName evidence="1">Uncharacterized protein</fullName>
    </submittedName>
</protein>
<organism evidence="1 2">
    <name type="scientific">Daucus carota subsp. sativus</name>
    <name type="common">Carrot</name>
    <dbReference type="NCBI Taxonomy" id="79200"/>
    <lineage>
        <taxon>Eukaryota</taxon>
        <taxon>Viridiplantae</taxon>
        <taxon>Streptophyta</taxon>
        <taxon>Embryophyta</taxon>
        <taxon>Tracheophyta</taxon>
        <taxon>Spermatophyta</taxon>
        <taxon>Magnoliopsida</taxon>
        <taxon>eudicotyledons</taxon>
        <taxon>Gunneridae</taxon>
        <taxon>Pentapetalae</taxon>
        <taxon>asterids</taxon>
        <taxon>campanulids</taxon>
        <taxon>Apiales</taxon>
        <taxon>Apiaceae</taxon>
        <taxon>Apioideae</taxon>
        <taxon>Scandiceae</taxon>
        <taxon>Daucinae</taxon>
        <taxon>Daucus</taxon>
        <taxon>Daucus sect. Daucus</taxon>
    </lineage>
</organism>
<dbReference type="EMBL" id="CP093344">
    <property type="protein sequence ID" value="WOG86050.1"/>
    <property type="molecule type" value="Genomic_DNA"/>
</dbReference>
<accession>A0AAF0WDJ0</accession>
<sequence>MILRKTFWLAATTTHPVQYQKAMNAIAKHSRPAYDQLRNLDAKSWTKAHFATTSKADNVENNMSESFNAWIINERYNPA</sequence>
<keyword evidence="2" id="KW-1185">Reference proteome</keyword>
<gene>
    <name evidence="1" type="ORF">DCAR_0205246</name>
</gene>